<feature type="compositionally biased region" description="Pro residues" evidence="1">
    <location>
        <begin position="66"/>
        <end position="82"/>
    </location>
</feature>
<reference evidence="2 3" key="1">
    <citation type="submission" date="2009-11" db="EMBL/GenBank/DDBJ databases">
        <title>Annotation of Allomyces macrogynus ATCC 38327.</title>
        <authorList>
            <consortium name="The Broad Institute Genome Sequencing Platform"/>
            <person name="Russ C."/>
            <person name="Cuomo C."/>
            <person name="Burger G."/>
            <person name="Gray M.W."/>
            <person name="Holland P.W.H."/>
            <person name="King N."/>
            <person name="Lang F.B.F."/>
            <person name="Roger A.J."/>
            <person name="Ruiz-Trillo I."/>
            <person name="Young S.K."/>
            <person name="Zeng Q."/>
            <person name="Gargeya S."/>
            <person name="Fitzgerald M."/>
            <person name="Haas B."/>
            <person name="Abouelleil A."/>
            <person name="Alvarado L."/>
            <person name="Arachchi H.M."/>
            <person name="Berlin A."/>
            <person name="Chapman S.B."/>
            <person name="Gearin G."/>
            <person name="Goldberg J."/>
            <person name="Griggs A."/>
            <person name="Gujja S."/>
            <person name="Hansen M."/>
            <person name="Heiman D."/>
            <person name="Howarth C."/>
            <person name="Larimer J."/>
            <person name="Lui A."/>
            <person name="MacDonald P.J.P."/>
            <person name="McCowen C."/>
            <person name="Montmayeur A."/>
            <person name="Murphy C."/>
            <person name="Neiman D."/>
            <person name="Pearson M."/>
            <person name="Priest M."/>
            <person name="Roberts A."/>
            <person name="Saif S."/>
            <person name="Shea T."/>
            <person name="Sisk P."/>
            <person name="Stolte C."/>
            <person name="Sykes S."/>
            <person name="Wortman J."/>
            <person name="Nusbaum C."/>
            <person name="Birren B."/>
        </authorList>
    </citation>
    <scope>NUCLEOTIDE SEQUENCE [LARGE SCALE GENOMIC DNA]</scope>
    <source>
        <strain evidence="2 3">ATCC 38327</strain>
    </source>
</reference>
<dbReference type="AlphaFoldDB" id="A0A0L0T3M0"/>
<organism evidence="2 3">
    <name type="scientific">Allomyces macrogynus (strain ATCC 38327)</name>
    <name type="common">Allomyces javanicus var. macrogynus</name>
    <dbReference type="NCBI Taxonomy" id="578462"/>
    <lineage>
        <taxon>Eukaryota</taxon>
        <taxon>Fungi</taxon>
        <taxon>Fungi incertae sedis</taxon>
        <taxon>Blastocladiomycota</taxon>
        <taxon>Blastocladiomycetes</taxon>
        <taxon>Blastocladiales</taxon>
        <taxon>Blastocladiaceae</taxon>
        <taxon>Allomyces</taxon>
    </lineage>
</organism>
<evidence type="ECO:0000256" key="1">
    <source>
        <dbReference type="SAM" id="MobiDB-lite"/>
    </source>
</evidence>
<name>A0A0L0T3M0_ALLM3</name>
<dbReference type="VEuPathDB" id="FungiDB:AMAG_19929"/>
<feature type="region of interest" description="Disordered" evidence="1">
    <location>
        <begin position="34"/>
        <end position="87"/>
    </location>
</feature>
<gene>
    <name evidence="2" type="ORF">AMAG_19929</name>
</gene>
<keyword evidence="3" id="KW-1185">Reference proteome</keyword>
<dbReference type="EMBL" id="GG745360">
    <property type="protein sequence ID" value="KNE69428.1"/>
    <property type="molecule type" value="Genomic_DNA"/>
</dbReference>
<protein>
    <submittedName>
        <fullName evidence="2">Uncharacterized protein</fullName>
    </submittedName>
</protein>
<dbReference type="Proteomes" id="UP000054350">
    <property type="component" value="Unassembled WGS sequence"/>
</dbReference>
<accession>A0A0L0T3M0</accession>
<evidence type="ECO:0000313" key="2">
    <source>
        <dbReference type="EMBL" id="KNE69428.1"/>
    </source>
</evidence>
<evidence type="ECO:0000313" key="3">
    <source>
        <dbReference type="Proteomes" id="UP000054350"/>
    </source>
</evidence>
<reference evidence="3" key="2">
    <citation type="submission" date="2009-11" db="EMBL/GenBank/DDBJ databases">
        <title>The Genome Sequence of Allomyces macrogynus strain ATCC 38327.</title>
        <authorList>
            <consortium name="The Broad Institute Genome Sequencing Platform"/>
            <person name="Russ C."/>
            <person name="Cuomo C."/>
            <person name="Shea T."/>
            <person name="Young S.K."/>
            <person name="Zeng Q."/>
            <person name="Koehrsen M."/>
            <person name="Haas B."/>
            <person name="Borodovsky M."/>
            <person name="Guigo R."/>
            <person name="Alvarado L."/>
            <person name="Berlin A."/>
            <person name="Borenstein D."/>
            <person name="Chen Z."/>
            <person name="Engels R."/>
            <person name="Freedman E."/>
            <person name="Gellesch M."/>
            <person name="Goldberg J."/>
            <person name="Griggs A."/>
            <person name="Gujja S."/>
            <person name="Heiman D."/>
            <person name="Hepburn T."/>
            <person name="Howarth C."/>
            <person name="Jen D."/>
            <person name="Larson L."/>
            <person name="Lewis B."/>
            <person name="Mehta T."/>
            <person name="Park D."/>
            <person name="Pearson M."/>
            <person name="Roberts A."/>
            <person name="Saif S."/>
            <person name="Shenoy N."/>
            <person name="Sisk P."/>
            <person name="Stolte C."/>
            <person name="Sykes S."/>
            <person name="Walk T."/>
            <person name="White J."/>
            <person name="Yandava C."/>
            <person name="Burger G."/>
            <person name="Gray M.W."/>
            <person name="Holland P.W.H."/>
            <person name="King N."/>
            <person name="Lang F.B.F."/>
            <person name="Roger A.J."/>
            <person name="Ruiz-Trillo I."/>
            <person name="Lander E."/>
            <person name="Nusbaum C."/>
        </authorList>
    </citation>
    <scope>NUCLEOTIDE SEQUENCE [LARGE SCALE GENOMIC DNA]</scope>
    <source>
        <strain evidence="3">ATCC 38327</strain>
    </source>
</reference>
<sequence length="134" mass="13190">MGVLVGARSVQMPAGMRSTQLLAGMRLVHALAAGAAAPSSTHVHGSAEHDGGVESAAPPHTDAPRRSPPPPPPPPGAGPPNPVAVLVLSGSLPRPVGVRSSGGVGNAATASRLTLASHISDLGERVDLELGYAG</sequence>
<proteinExistence type="predicted"/>